<dbReference type="CDD" id="cd00130">
    <property type="entry name" value="PAS"/>
    <property type="match status" value="1"/>
</dbReference>
<proteinExistence type="predicted"/>
<dbReference type="Proteomes" id="UP000234845">
    <property type="component" value="Unassembled WGS sequence"/>
</dbReference>
<dbReference type="Pfam" id="PF08447">
    <property type="entry name" value="PAS_3"/>
    <property type="match status" value="1"/>
</dbReference>
<organism evidence="4 5">
    <name type="scientific">Kineobactrum sediminis</name>
    <dbReference type="NCBI Taxonomy" id="1905677"/>
    <lineage>
        <taxon>Bacteria</taxon>
        <taxon>Pseudomonadati</taxon>
        <taxon>Pseudomonadota</taxon>
        <taxon>Gammaproteobacteria</taxon>
        <taxon>Cellvibrionales</taxon>
        <taxon>Halieaceae</taxon>
        <taxon>Kineobactrum</taxon>
    </lineage>
</organism>
<sequence length="409" mass="45971">MLADHNKRQVMTLVLIYVVAATLWILLSDWLLFSIWPGSEHVLGSNIKGTGFVIFTSLVLWILLHRISHTELRAEQAETATTLNLFNLPQFFASLPVVVYVLDVSDGDSRAIWVSRNIEDIIGYPVSVALEPGWWEKNLHPEHREQNVADFREILEQEGGNHAYHFRHGDGPYVFIKDELRLISRPDSNTRRYIGVWTDISESHKAEEAILDYSKKLEHAMFATVNSIARLSELRDPYTSGHERRVGEMGAAIAVEMGLDQHTCMGLRIAGLLHDIGKIAVPAEILVKPGRLSGTEYALVKEHPEYGYSILKDVTFPWPVARVAREHHERMNGSGYPQGLKGEQISLEARIIAVADVIESMASHRPYRAGLGLAEALEEIERGSGTLYDAKVVAACLTIFREQDYVITD</sequence>
<dbReference type="Gene3D" id="3.30.450.20">
    <property type="entry name" value="PAS domain"/>
    <property type="match status" value="1"/>
</dbReference>
<dbReference type="RefSeq" id="WP_101519826.1">
    <property type="nucleotide sequence ID" value="NZ_PKLZ01000001.1"/>
</dbReference>
<dbReference type="PROSITE" id="PS51832">
    <property type="entry name" value="HD_GYP"/>
    <property type="match status" value="1"/>
</dbReference>
<evidence type="ECO:0000259" key="2">
    <source>
        <dbReference type="PROSITE" id="PS51831"/>
    </source>
</evidence>
<dbReference type="InterPro" id="IPR037522">
    <property type="entry name" value="HD_GYP_dom"/>
</dbReference>
<dbReference type="InterPro" id="IPR000014">
    <property type="entry name" value="PAS"/>
</dbReference>
<feature type="domain" description="HD" evidence="2">
    <location>
        <begin position="239"/>
        <end position="361"/>
    </location>
</feature>
<protein>
    <submittedName>
        <fullName evidence="4">Uncharacterized protein</fullName>
    </submittedName>
</protein>
<gene>
    <name evidence="4" type="ORF">CWI75_02260</name>
</gene>
<dbReference type="InterPro" id="IPR013655">
    <property type="entry name" value="PAS_fold_3"/>
</dbReference>
<reference evidence="5" key="1">
    <citation type="submission" date="2017-11" db="EMBL/GenBank/DDBJ databases">
        <title>The draft genome sequence of Chromatocurvus sp. F02.</title>
        <authorList>
            <person name="Du Z.-J."/>
            <person name="Chang Y.-Q."/>
        </authorList>
    </citation>
    <scope>NUCLEOTIDE SEQUENCE [LARGE SCALE GENOMIC DNA]</scope>
    <source>
        <strain evidence="5">F02</strain>
    </source>
</reference>
<accession>A0A2N5Y718</accession>
<dbReference type="InterPro" id="IPR003607">
    <property type="entry name" value="HD/PDEase_dom"/>
</dbReference>
<dbReference type="InterPro" id="IPR006674">
    <property type="entry name" value="HD_domain"/>
</dbReference>
<dbReference type="SUPFAM" id="SSF109604">
    <property type="entry name" value="HD-domain/PDEase-like"/>
    <property type="match status" value="1"/>
</dbReference>
<keyword evidence="5" id="KW-1185">Reference proteome</keyword>
<dbReference type="Pfam" id="PF13487">
    <property type="entry name" value="HD_5"/>
    <property type="match status" value="1"/>
</dbReference>
<dbReference type="PANTHER" id="PTHR43155:SF2">
    <property type="entry name" value="CYCLIC DI-GMP PHOSPHODIESTERASE PA4108"/>
    <property type="match status" value="1"/>
</dbReference>
<keyword evidence="1" id="KW-1133">Transmembrane helix</keyword>
<dbReference type="CDD" id="cd00077">
    <property type="entry name" value="HDc"/>
    <property type="match status" value="1"/>
</dbReference>
<dbReference type="InterPro" id="IPR035965">
    <property type="entry name" value="PAS-like_dom_sf"/>
</dbReference>
<dbReference type="GO" id="GO:0008081">
    <property type="term" value="F:phosphoric diester hydrolase activity"/>
    <property type="evidence" value="ECO:0007669"/>
    <property type="project" value="UniProtKB-ARBA"/>
</dbReference>
<dbReference type="SUPFAM" id="SSF55785">
    <property type="entry name" value="PYP-like sensor domain (PAS domain)"/>
    <property type="match status" value="1"/>
</dbReference>
<evidence type="ECO:0000259" key="3">
    <source>
        <dbReference type="PROSITE" id="PS51832"/>
    </source>
</evidence>
<dbReference type="PROSITE" id="PS51831">
    <property type="entry name" value="HD"/>
    <property type="match status" value="1"/>
</dbReference>
<evidence type="ECO:0000256" key="1">
    <source>
        <dbReference type="SAM" id="Phobius"/>
    </source>
</evidence>
<comment type="caution">
    <text evidence="4">The sequence shown here is derived from an EMBL/GenBank/DDBJ whole genome shotgun (WGS) entry which is preliminary data.</text>
</comment>
<dbReference type="EMBL" id="PKLZ01000001">
    <property type="protein sequence ID" value="PLW84190.1"/>
    <property type="molecule type" value="Genomic_DNA"/>
</dbReference>
<feature type="domain" description="HD-GYP" evidence="3">
    <location>
        <begin position="217"/>
        <end position="409"/>
    </location>
</feature>
<dbReference type="OrthoDB" id="9764808at2"/>
<keyword evidence="1" id="KW-0812">Transmembrane</keyword>
<keyword evidence="1" id="KW-0472">Membrane</keyword>
<feature type="transmembrane region" description="Helical" evidence="1">
    <location>
        <begin position="12"/>
        <end position="33"/>
    </location>
</feature>
<dbReference type="NCBIfam" id="TIGR00229">
    <property type="entry name" value="sensory_box"/>
    <property type="match status" value="1"/>
</dbReference>
<dbReference type="Gene3D" id="1.10.3210.10">
    <property type="entry name" value="Hypothetical protein af1432"/>
    <property type="match status" value="1"/>
</dbReference>
<dbReference type="AlphaFoldDB" id="A0A2N5Y718"/>
<name>A0A2N5Y718_9GAMM</name>
<feature type="transmembrane region" description="Helical" evidence="1">
    <location>
        <begin position="45"/>
        <end position="64"/>
    </location>
</feature>
<evidence type="ECO:0000313" key="4">
    <source>
        <dbReference type="EMBL" id="PLW84190.1"/>
    </source>
</evidence>
<dbReference type="SMART" id="SM00471">
    <property type="entry name" value="HDc"/>
    <property type="match status" value="1"/>
</dbReference>
<evidence type="ECO:0000313" key="5">
    <source>
        <dbReference type="Proteomes" id="UP000234845"/>
    </source>
</evidence>
<dbReference type="PANTHER" id="PTHR43155">
    <property type="entry name" value="CYCLIC DI-GMP PHOSPHODIESTERASE PA4108-RELATED"/>
    <property type="match status" value="1"/>
</dbReference>